<organism evidence="2 3">
    <name type="scientific">Ophiocordyceps australis</name>
    <dbReference type="NCBI Taxonomy" id="1399860"/>
    <lineage>
        <taxon>Eukaryota</taxon>
        <taxon>Fungi</taxon>
        <taxon>Dikarya</taxon>
        <taxon>Ascomycota</taxon>
        <taxon>Pezizomycotina</taxon>
        <taxon>Sordariomycetes</taxon>
        <taxon>Hypocreomycetidae</taxon>
        <taxon>Hypocreales</taxon>
        <taxon>Ophiocordycipitaceae</taxon>
        <taxon>Ophiocordyceps</taxon>
    </lineage>
</organism>
<proteinExistence type="predicted"/>
<feature type="region of interest" description="Disordered" evidence="1">
    <location>
        <begin position="319"/>
        <end position="352"/>
    </location>
</feature>
<evidence type="ECO:0000256" key="1">
    <source>
        <dbReference type="SAM" id="MobiDB-lite"/>
    </source>
</evidence>
<dbReference type="EMBL" id="NJET01000159">
    <property type="protein sequence ID" value="PHH60181.1"/>
    <property type="molecule type" value="Genomic_DNA"/>
</dbReference>
<dbReference type="AlphaFoldDB" id="A0A2C5XZY0"/>
<comment type="caution">
    <text evidence="2">The sequence shown here is derived from an EMBL/GenBank/DDBJ whole genome shotgun (WGS) entry which is preliminary data.</text>
</comment>
<feature type="compositionally biased region" description="Low complexity" evidence="1">
    <location>
        <begin position="86"/>
        <end position="99"/>
    </location>
</feature>
<feature type="region of interest" description="Disordered" evidence="1">
    <location>
        <begin position="86"/>
        <end position="151"/>
    </location>
</feature>
<dbReference type="OrthoDB" id="3921198at2759"/>
<accession>A0A2C5XZY0</accession>
<dbReference type="Proteomes" id="UP000226192">
    <property type="component" value="Unassembled WGS sequence"/>
</dbReference>
<gene>
    <name evidence="2" type="ORF">CDD81_1961</name>
</gene>
<feature type="compositionally biased region" description="Low complexity" evidence="1">
    <location>
        <begin position="136"/>
        <end position="151"/>
    </location>
</feature>
<dbReference type="STRING" id="1399860.A0A2C5XZY0"/>
<evidence type="ECO:0000313" key="2">
    <source>
        <dbReference type="EMBL" id="PHH60181.1"/>
    </source>
</evidence>
<feature type="region of interest" description="Disordered" evidence="1">
    <location>
        <begin position="171"/>
        <end position="200"/>
    </location>
</feature>
<reference evidence="2 3" key="1">
    <citation type="submission" date="2017-06" db="EMBL/GenBank/DDBJ databases">
        <title>Ant-infecting Ophiocordyceps genomes reveal a high diversity of potential behavioral manipulation genes and a possible major role for enterotoxins.</title>
        <authorList>
            <person name="De Bekker C."/>
            <person name="Evans H.C."/>
            <person name="Brachmann A."/>
            <person name="Hughes D.P."/>
        </authorList>
    </citation>
    <scope>NUCLEOTIDE SEQUENCE [LARGE SCALE GENOMIC DNA]</scope>
    <source>
        <strain evidence="2 3">Map64</strain>
    </source>
</reference>
<evidence type="ECO:0000313" key="3">
    <source>
        <dbReference type="Proteomes" id="UP000226192"/>
    </source>
</evidence>
<name>A0A2C5XZY0_9HYPO</name>
<keyword evidence="3" id="KW-1185">Reference proteome</keyword>
<feature type="compositionally biased region" description="Polar residues" evidence="1">
    <location>
        <begin position="126"/>
        <end position="135"/>
    </location>
</feature>
<protein>
    <submittedName>
        <fullName evidence="2">Uncharacterized protein</fullName>
    </submittedName>
</protein>
<sequence>MDPVHSLADAAASASAAVMRDQASSLVVNHVPHPAPAPAPASAPSPMLALNLVSCPAPLHSQAHAYTQTQAQARQAQTSQAPLDLAATAPTPPALSSTPIPRPDDARTRQSLFSPLPAPAHLHMTHQASSPPSKDTNSSISTQATTATLASAETSNTSYSADTSPSLHQSIFSIKDGSDVSNTRRTSRRRTGPLSQQSRERAALIRKLGACTDCRRRRVAVRHLRWVAALCAMTLVLVFCDAYMDADLFAPCRCPAWQCQPIHHNLTWEDLVNKFQRSHSPGIQDIAPSLAVDGAVSPTASLVQAHPAFVHDAQDMDIDSAPSAHQGQPGRPPLSEARVRTPLPSGPRLEKSLSLPGIESLKNEIQATAPRVLSTSNRGRYNAANALLLFWQDDDDVATVQYAVQELAEVLERFYHYAVQIHTIPSSSGACRSSWRWLSRKLNEFAEDSDQRDMLKIVYYAGHTYLDGNRDMTIASSKDGHKASTIRWAGIQQILEEACADTLIIMDAAYYPSSKIVRQRGVLELIAASASEHHVAALDHCAFTRALADQLRMRASRSNPLSAAELHSILLATYPKMLHDRNPEKEMLTSFPAPLHAMVSGHSRLPSIFISPVNQRSPLRNSFSYENSPQLHLSIKLQDDNVDVETWNEWLRLMPEGVKDVKVDGPFRSSFR</sequence>